<dbReference type="PATRIC" id="fig|671143.5.peg.2626"/>
<dbReference type="KEGG" id="mox:DAMO_2995"/>
<dbReference type="Gene3D" id="3.90.180.10">
    <property type="entry name" value="Medium-chain alcohol dehydrogenases, catalytic domain"/>
    <property type="match status" value="1"/>
</dbReference>
<dbReference type="PANTHER" id="PTHR42940">
    <property type="entry name" value="ALCOHOL DEHYDROGENASE 1-RELATED"/>
    <property type="match status" value="1"/>
</dbReference>
<evidence type="ECO:0000313" key="9">
    <source>
        <dbReference type="Proteomes" id="UP000006898"/>
    </source>
</evidence>
<evidence type="ECO:0000259" key="7">
    <source>
        <dbReference type="SMART" id="SM00829"/>
    </source>
</evidence>
<dbReference type="CDD" id="cd08298">
    <property type="entry name" value="CAD2"/>
    <property type="match status" value="1"/>
</dbReference>
<dbReference type="EC" id="1.1.1.1" evidence="3"/>
<dbReference type="GO" id="GO:0046872">
    <property type="term" value="F:metal ion binding"/>
    <property type="evidence" value="ECO:0007669"/>
    <property type="project" value="UniProtKB-KW"/>
</dbReference>
<dbReference type="AlphaFoldDB" id="D5MME6"/>
<dbReference type="InterPro" id="IPR020843">
    <property type="entry name" value="ER"/>
</dbReference>
<comment type="similarity">
    <text evidence="2">Belongs to the zinc-containing alcohol dehydrogenase family.</text>
</comment>
<dbReference type="InterPro" id="IPR013154">
    <property type="entry name" value="ADH-like_N"/>
</dbReference>
<evidence type="ECO:0000256" key="3">
    <source>
        <dbReference type="ARBA" id="ARBA00013190"/>
    </source>
</evidence>
<evidence type="ECO:0000256" key="4">
    <source>
        <dbReference type="ARBA" id="ARBA00022723"/>
    </source>
</evidence>
<dbReference type="GO" id="GO:0004022">
    <property type="term" value="F:alcohol dehydrogenase (NAD+) activity"/>
    <property type="evidence" value="ECO:0007669"/>
    <property type="project" value="UniProtKB-EC"/>
</dbReference>
<dbReference type="PANTHER" id="PTHR42940:SF8">
    <property type="entry name" value="VACUOLAR PROTEIN SORTING-ASSOCIATED PROTEIN 11"/>
    <property type="match status" value="1"/>
</dbReference>
<accession>D5MME6</accession>
<keyword evidence="4" id="KW-0479">Metal-binding</keyword>
<dbReference type="HOGENOM" id="CLU_026673_20_7_0"/>
<comment type="cofactor">
    <cofactor evidence="1">
        <name>Zn(2+)</name>
        <dbReference type="ChEBI" id="CHEBI:29105"/>
    </cofactor>
</comment>
<dbReference type="eggNOG" id="COG1064">
    <property type="taxonomic scope" value="Bacteria"/>
</dbReference>
<dbReference type="Pfam" id="PF08240">
    <property type="entry name" value="ADH_N"/>
    <property type="match status" value="1"/>
</dbReference>
<dbReference type="SMART" id="SM00829">
    <property type="entry name" value="PKS_ER"/>
    <property type="match status" value="1"/>
</dbReference>
<dbReference type="Pfam" id="PF00107">
    <property type="entry name" value="ADH_zinc_N"/>
    <property type="match status" value="1"/>
</dbReference>
<dbReference type="InterPro" id="IPR013149">
    <property type="entry name" value="ADH-like_C"/>
</dbReference>
<dbReference type="InterPro" id="IPR014187">
    <property type="entry name" value="ADH_Zn_typ-2"/>
</dbReference>
<dbReference type="InterPro" id="IPR036291">
    <property type="entry name" value="NAD(P)-bd_dom_sf"/>
</dbReference>
<dbReference type="Proteomes" id="UP000006898">
    <property type="component" value="Chromosome"/>
</dbReference>
<evidence type="ECO:0000313" key="8">
    <source>
        <dbReference type="EMBL" id="CBE70068.1"/>
    </source>
</evidence>
<dbReference type="InterPro" id="IPR011032">
    <property type="entry name" value="GroES-like_sf"/>
</dbReference>
<dbReference type="SUPFAM" id="SSF51735">
    <property type="entry name" value="NAD(P)-binding Rossmann-fold domains"/>
    <property type="match status" value="1"/>
</dbReference>
<protein>
    <recommendedName>
        <fullName evidence="3">alcohol dehydrogenase</fullName>
        <ecNumber evidence="3">1.1.1.1</ecNumber>
    </recommendedName>
</protein>
<keyword evidence="6 8" id="KW-0560">Oxidoreductase</keyword>
<name>D5MME6_METO1</name>
<evidence type="ECO:0000256" key="2">
    <source>
        <dbReference type="ARBA" id="ARBA00008072"/>
    </source>
</evidence>
<dbReference type="SUPFAM" id="SSF50129">
    <property type="entry name" value="GroES-like"/>
    <property type="match status" value="1"/>
</dbReference>
<evidence type="ECO:0000256" key="5">
    <source>
        <dbReference type="ARBA" id="ARBA00022833"/>
    </source>
</evidence>
<dbReference type="EMBL" id="FP565575">
    <property type="protein sequence ID" value="CBE70068.1"/>
    <property type="molecule type" value="Genomic_DNA"/>
</dbReference>
<gene>
    <name evidence="8" type="ORF">DAMO_2995</name>
</gene>
<keyword evidence="5" id="KW-0862">Zinc</keyword>
<evidence type="ECO:0000256" key="6">
    <source>
        <dbReference type="ARBA" id="ARBA00023002"/>
    </source>
</evidence>
<dbReference type="Gene3D" id="3.40.50.720">
    <property type="entry name" value="NAD(P)-binding Rossmann-like Domain"/>
    <property type="match status" value="1"/>
</dbReference>
<proteinExistence type="inferred from homology"/>
<dbReference type="GO" id="GO:0005737">
    <property type="term" value="C:cytoplasm"/>
    <property type="evidence" value="ECO:0007669"/>
    <property type="project" value="TreeGrafter"/>
</dbReference>
<sequence length="342" mass="36899">MNRVLTEAAFMRALCLNSVRPIEDHPLTMVELPAPIPGPGGLRLRVQACGLCRTDLHIIEGDLPLPMLPIVPGHQIVGVIDEVGQGVTRFHVGDRVGVPWLYSTCSQCTFCRRNQENLCDAARFTGYHVNGGYAECVVVQEAFAYPLPSGISTTNAAPLLCAGVIGFRALRLSGIKPGERLGLYGFGGSAHIAIQVAVYWGCEVAVFTRSEAHRALALQLGARWAGPVEDDPPGRLDSAVIFAPVGSLVLEALRVLRKGGTVAIAGITMSPIPELDYSLLYQERTVRSVANSTRQDVHDLLRLAVDIPIRTTIRTFPLEEANHALQLLKHSRFSGAGVLTIS</sequence>
<dbReference type="NCBIfam" id="TIGR02822">
    <property type="entry name" value="adh_fam_2"/>
    <property type="match status" value="1"/>
</dbReference>
<feature type="domain" description="Enoyl reductase (ER)" evidence="7">
    <location>
        <begin position="20"/>
        <end position="339"/>
    </location>
</feature>
<dbReference type="STRING" id="671143.DAMO_2995"/>
<organism evidence="8 9">
    <name type="scientific">Methylomirabilis oxygeniifera</name>
    <dbReference type="NCBI Taxonomy" id="671143"/>
    <lineage>
        <taxon>Bacteria</taxon>
        <taxon>Candidatus Methylomirabilota</taxon>
        <taxon>Candidatus Methylomirabilia</taxon>
        <taxon>Candidatus Methylomirabilales</taxon>
        <taxon>Candidatus Methylomirabilaceae</taxon>
        <taxon>Candidatus Methylomirabilis</taxon>
    </lineage>
</organism>
<evidence type="ECO:0000256" key="1">
    <source>
        <dbReference type="ARBA" id="ARBA00001947"/>
    </source>
</evidence>
<reference evidence="8 9" key="1">
    <citation type="journal article" date="2010" name="Nature">
        <title>Nitrite-driven anaerobic methane oxidation by oxygenic bacteria.</title>
        <authorList>
            <person name="Ettwig K.F."/>
            <person name="Butler M.K."/>
            <person name="Le Paslier D."/>
            <person name="Pelletier E."/>
            <person name="Mangenot S."/>
            <person name="Kuypers M.M.M."/>
            <person name="Schreiber F."/>
            <person name="Dutilh B.E."/>
            <person name="Zedelius J."/>
            <person name="de Beer D."/>
            <person name="Gloerich J."/>
            <person name="Wessels H.J.C.T."/>
            <person name="van Allen T."/>
            <person name="Luesken F."/>
            <person name="Wu M."/>
            <person name="van de Pas-Schoonen K.T."/>
            <person name="Op den Camp H.J.M."/>
            <person name="Janssen-Megens E.M."/>
            <person name="Francoijs K-J."/>
            <person name="Stunnenberg H."/>
            <person name="Weissenbach J."/>
            <person name="Jetten M.S.M."/>
            <person name="Strous M."/>
        </authorList>
    </citation>
    <scope>NUCLEOTIDE SEQUENCE [LARGE SCALE GENOMIC DNA]</scope>
</reference>